<evidence type="ECO:0000259" key="1">
    <source>
        <dbReference type="Pfam" id="PF22936"/>
    </source>
</evidence>
<feature type="domain" description="Retrovirus-related Pol polyprotein from transposon TNT 1-94-like beta-barrel" evidence="1">
    <location>
        <begin position="35"/>
        <end position="117"/>
    </location>
</feature>
<dbReference type="Pfam" id="PF22936">
    <property type="entry name" value="Pol_BBD"/>
    <property type="match status" value="1"/>
</dbReference>
<dbReference type="InterPro" id="IPR054722">
    <property type="entry name" value="PolX-like_BBD"/>
</dbReference>
<name>A0A6A3G5D1_9STRA</name>
<sequence>MKRDCPGEKTPKGGKVTLAVSSACTTRGLADDGVWILDSGSSVHLVNDESLLRDTVDYVDSWSTANGGMHSVTKRGAVELRTVVDGSESRVDLTNVYYSKGVINNIISYGLLEEKGVYLTRLNKKSYVIRESDERRIFERSRAAASAPMR</sequence>
<organism evidence="2 3">
    <name type="scientific">Phytophthora rubi</name>
    <dbReference type="NCBI Taxonomy" id="129364"/>
    <lineage>
        <taxon>Eukaryota</taxon>
        <taxon>Sar</taxon>
        <taxon>Stramenopiles</taxon>
        <taxon>Oomycota</taxon>
        <taxon>Peronosporomycetes</taxon>
        <taxon>Peronosporales</taxon>
        <taxon>Peronosporaceae</taxon>
        <taxon>Phytophthora</taxon>
    </lineage>
</organism>
<evidence type="ECO:0000313" key="3">
    <source>
        <dbReference type="Proteomes" id="UP000435112"/>
    </source>
</evidence>
<proteinExistence type="predicted"/>
<dbReference type="EMBL" id="QXFU01012103">
    <property type="protein sequence ID" value="KAE8951931.1"/>
    <property type="molecule type" value="Genomic_DNA"/>
</dbReference>
<gene>
    <name evidence="2" type="ORF">PR002_g32821</name>
</gene>
<evidence type="ECO:0000313" key="2">
    <source>
        <dbReference type="EMBL" id="KAE8951931.1"/>
    </source>
</evidence>
<reference evidence="2 3" key="1">
    <citation type="submission" date="2018-09" db="EMBL/GenBank/DDBJ databases">
        <title>Genomic investigation of the strawberry pathogen Phytophthora fragariae indicates pathogenicity is determined by transcriptional variation in three key races.</title>
        <authorList>
            <person name="Adams T.M."/>
            <person name="Armitage A.D."/>
            <person name="Sobczyk M.K."/>
            <person name="Bates H.J."/>
            <person name="Dunwell J.M."/>
            <person name="Nellist C.F."/>
            <person name="Harrison R.J."/>
        </authorList>
    </citation>
    <scope>NUCLEOTIDE SEQUENCE [LARGE SCALE GENOMIC DNA]</scope>
    <source>
        <strain evidence="2 3">SCRP324</strain>
    </source>
</reference>
<comment type="caution">
    <text evidence="2">The sequence shown here is derived from an EMBL/GenBank/DDBJ whole genome shotgun (WGS) entry which is preliminary data.</text>
</comment>
<dbReference type="Proteomes" id="UP000435112">
    <property type="component" value="Unassembled WGS sequence"/>
</dbReference>
<protein>
    <recommendedName>
        <fullName evidence="1">Retrovirus-related Pol polyprotein from transposon TNT 1-94-like beta-barrel domain-containing protein</fullName>
    </recommendedName>
</protein>
<dbReference type="AlphaFoldDB" id="A0A6A3G5D1"/>
<accession>A0A6A3G5D1</accession>
<dbReference type="OrthoDB" id="123769at2759"/>